<comment type="similarity">
    <text evidence="2 14">Belongs to the UppP family.</text>
</comment>
<evidence type="ECO:0000256" key="4">
    <source>
        <dbReference type="ARBA" id="ARBA00021581"/>
    </source>
</evidence>
<feature type="transmembrane region" description="Helical" evidence="14">
    <location>
        <begin position="140"/>
        <end position="162"/>
    </location>
</feature>
<keyword evidence="6 14" id="KW-0812">Transmembrane</keyword>
<reference evidence="15" key="1">
    <citation type="submission" date="2019-04" db="EMBL/GenBank/DDBJ databases">
        <title>Evolution of Biomass-Degrading Anaerobic Consortia Revealed by Metagenomics.</title>
        <authorList>
            <person name="Peng X."/>
        </authorList>
    </citation>
    <scope>NUCLEOTIDE SEQUENCE</scope>
    <source>
        <strain evidence="15">SIG66</strain>
    </source>
</reference>
<keyword evidence="14" id="KW-0961">Cell wall biogenesis/degradation</keyword>
<evidence type="ECO:0000256" key="14">
    <source>
        <dbReference type="HAMAP-Rule" id="MF_01006"/>
    </source>
</evidence>
<organism evidence="15 16">
    <name type="scientific">Candidatus Avelusimicrobium gallicola</name>
    <dbReference type="NCBI Taxonomy" id="2562704"/>
    <lineage>
        <taxon>Bacteria</taxon>
        <taxon>Pseudomonadati</taxon>
        <taxon>Elusimicrobiota</taxon>
        <taxon>Elusimicrobia</taxon>
        <taxon>Elusimicrobiales</taxon>
        <taxon>Elusimicrobiaceae</taxon>
        <taxon>Candidatus Avelusimicrobium</taxon>
    </lineage>
</organism>
<keyword evidence="7 14" id="KW-0378">Hydrolase</keyword>
<keyword evidence="14" id="KW-0133">Cell shape</keyword>
<feature type="transmembrane region" description="Helical" evidence="14">
    <location>
        <begin position="213"/>
        <end position="234"/>
    </location>
</feature>
<dbReference type="InterPro" id="IPR003824">
    <property type="entry name" value="UppP"/>
</dbReference>
<protein>
    <recommendedName>
        <fullName evidence="4 14">Undecaprenyl-diphosphatase</fullName>
        <ecNumber evidence="3 14">3.6.1.27</ecNumber>
    </recommendedName>
    <alternativeName>
        <fullName evidence="12 14">Bacitracin resistance protein</fullName>
    </alternativeName>
    <alternativeName>
        <fullName evidence="11 14">Undecaprenyl pyrophosphate phosphatase</fullName>
    </alternativeName>
</protein>
<evidence type="ECO:0000256" key="12">
    <source>
        <dbReference type="ARBA" id="ARBA00032932"/>
    </source>
</evidence>
<feature type="transmembrane region" description="Helical" evidence="14">
    <location>
        <begin position="111"/>
        <end position="128"/>
    </location>
</feature>
<dbReference type="Pfam" id="PF02673">
    <property type="entry name" value="BacA"/>
    <property type="match status" value="1"/>
</dbReference>
<evidence type="ECO:0000256" key="10">
    <source>
        <dbReference type="ARBA" id="ARBA00023251"/>
    </source>
</evidence>
<evidence type="ECO:0000313" key="15">
    <source>
        <dbReference type="EMBL" id="MBE6420925.1"/>
    </source>
</evidence>
<evidence type="ECO:0000256" key="11">
    <source>
        <dbReference type="ARBA" id="ARBA00032707"/>
    </source>
</evidence>
<dbReference type="EMBL" id="SUVG01000002">
    <property type="protein sequence ID" value="MBE6420925.1"/>
    <property type="molecule type" value="Genomic_DNA"/>
</dbReference>
<name>A0A928HID3_9BACT</name>
<evidence type="ECO:0000256" key="8">
    <source>
        <dbReference type="ARBA" id="ARBA00022989"/>
    </source>
</evidence>
<dbReference type="AlphaFoldDB" id="A0A928HID3"/>
<dbReference type="HAMAP" id="MF_01006">
    <property type="entry name" value="Undec_diphosphatase"/>
    <property type="match status" value="1"/>
</dbReference>
<comment type="function">
    <text evidence="14">Catalyzes the dephosphorylation of undecaprenyl diphosphate (UPP). Confers resistance to bacitracin.</text>
</comment>
<dbReference type="GO" id="GO:0071555">
    <property type="term" value="P:cell wall organization"/>
    <property type="evidence" value="ECO:0007669"/>
    <property type="project" value="UniProtKB-KW"/>
</dbReference>
<evidence type="ECO:0000256" key="2">
    <source>
        <dbReference type="ARBA" id="ARBA00010621"/>
    </source>
</evidence>
<dbReference type="GO" id="GO:0005886">
    <property type="term" value="C:plasma membrane"/>
    <property type="evidence" value="ECO:0007669"/>
    <property type="project" value="UniProtKB-SubCell"/>
</dbReference>
<evidence type="ECO:0000256" key="3">
    <source>
        <dbReference type="ARBA" id="ARBA00012374"/>
    </source>
</evidence>
<dbReference type="GO" id="GO:0008360">
    <property type="term" value="P:regulation of cell shape"/>
    <property type="evidence" value="ECO:0007669"/>
    <property type="project" value="UniProtKB-KW"/>
</dbReference>
<comment type="subcellular location">
    <subcellularLocation>
        <location evidence="1 14">Cell membrane</location>
        <topology evidence="1 14">Multi-pass membrane protein</topology>
    </subcellularLocation>
</comment>
<dbReference type="Proteomes" id="UP000725649">
    <property type="component" value="Unassembled WGS sequence"/>
</dbReference>
<accession>A0A928HID3</accession>
<dbReference type="PANTHER" id="PTHR30622:SF4">
    <property type="entry name" value="UNDECAPRENYL-DIPHOSPHATASE"/>
    <property type="match status" value="1"/>
</dbReference>
<keyword evidence="10 14" id="KW-0046">Antibiotic resistance</keyword>
<dbReference type="EC" id="3.6.1.27" evidence="3 14"/>
<dbReference type="GO" id="GO:0050380">
    <property type="term" value="F:undecaprenyl-diphosphatase activity"/>
    <property type="evidence" value="ECO:0007669"/>
    <property type="project" value="UniProtKB-UniRule"/>
</dbReference>
<evidence type="ECO:0000256" key="13">
    <source>
        <dbReference type="ARBA" id="ARBA00047594"/>
    </source>
</evidence>
<dbReference type="PANTHER" id="PTHR30622">
    <property type="entry name" value="UNDECAPRENYL-DIPHOSPHATASE"/>
    <property type="match status" value="1"/>
</dbReference>
<keyword evidence="8 14" id="KW-1133">Transmembrane helix</keyword>
<comment type="caution">
    <text evidence="15">The sequence shown here is derived from an EMBL/GenBank/DDBJ whole genome shotgun (WGS) entry which is preliminary data.</text>
</comment>
<comment type="catalytic activity">
    <reaction evidence="13 14">
        <text>di-trans,octa-cis-undecaprenyl diphosphate + H2O = di-trans,octa-cis-undecaprenyl phosphate + phosphate + H(+)</text>
        <dbReference type="Rhea" id="RHEA:28094"/>
        <dbReference type="ChEBI" id="CHEBI:15377"/>
        <dbReference type="ChEBI" id="CHEBI:15378"/>
        <dbReference type="ChEBI" id="CHEBI:43474"/>
        <dbReference type="ChEBI" id="CHEBI:58405"/>
        <dbReference type="ChEBI" id="CHEBI:60392"/>
        <dbReference type="EC" id="3.6.1.27"/>
    </reaction>
</comment>
<sequence>MTILDAVLLGLLQALGEFLPISSSAHLVLLPFFRGQEYQGLAFDVMLHAATLLAVLLYFAKDWFVLIKNGLSRPASREGKVLWYLAAATVPAGLAGFLLNDWAEHTFRNPLMIAACLMGFALLLWWADKRGNRNTRGTDIFSIPFSTFLLIGCAQALAIMPGVSRSGITITAALLLGLTRAAGARVSFLLSAPIIAGAAVLEMTHLSWQDFNAPLVCGFVSAFLGALAVIGWLMKYIRNHSFNVFVYYRLALGLAIIAFYFFKN</sequence>
<evidence type="ECO:0000313" key="16">
    <source>
        <dbReference type="Proteomes" id="UP000725649"/>
    </source>
</evidence>
<dbReference type="GO" id="GO:0046677">
    <property type="term" value="P:response to antibiotic"/>
    <property type="evidence" value="ECO:0007669"/>
    <property type="project" value="UniProtKB-UniRule"/>
</dbReference>
<evidence type="ECO:0000256" key="1">
    <source>
        <dbReference type="ARBA" id="ARBA00004651"/>
    </source>
</evidence>
<evidence type="ECO:0000256" key="6">
    <source>
        <dbReference type="ARBA" id="ARBA00022692"/>
    </source>
</evidence>
<proteinExistence type="inferred from homology"/>
<evidence type="ECO:0000256" key="7">
    <source>
        <dbReference type="ARBA" id="ARBA00022801"/>
    </source>
</evidence>
<evidence type="ECO:0000256" key="5">
    <source>
        <dbReference type="ARBA" id="ARBA00022475"/>
    </source>
</evidence>
<keyword evidence="5 14" id="KW-1003">Cell membrane</keyword>
<keyword evidence="9 14" id="KW-0472">Membrane</keyword>
<feature type="transmembrane region" description="Helical" evidence="14">
    <location>
        <begin position="81"/>
        <end position="99"/>
    </location>
</feature>
<gene>
    <name evidence="14" type="primary">uppP</name>
    <name evidence="15" type="ORF">E7027_02105</name>
</gene>
<feature type="transmembrane region" description="Helical" evidence="14">
    <location>
        <begin position="246"/>
        <end position="262"/>
    </location>
</feature>
<dbReference type="GO" id="GO:0009252">
    <property type="term" value="P:peptidoglycan biosynthetic process"/>
    <property type="evidence" value="ECO:0007669"/>
    <property type="project" value="UniProtKB-KW"/>
</dbReference>
<feature type="transmembrane region" description="Helical" evidence="14">
    <location>
        <begin position="40"/>
        <end position="60"/>
    </location>
</feature>
<keyword evidence="14" id="KW-0573">Peptidoglycan synthesis</keyword>
<comment type="miscellaneous">
    <text evidence="14">Bacitracin is thought to be involved in the inhibition of peptidoglycan synthesis by sequestering undecaprenyl diphosphate, thereby reducing the pool of lipid carrier available.</text>
</comment>
<evidence type="ECO:0000256" key="9">
    <source>
        <dbReference type="ARBA" id="ARBA00023136"/>
    </source>
</evidence>